<feature type="chain" id="PRO_5025617358" description="Lysine-specific metallo-endopeptidase domain-containing protein" evidence="1">
    <location>
        <begin position="22"/>
        <end position="322"/>
    </location>
</feature>
<dbReference type="GO" id="GO:0008237">
    <property type="term" value="F:metallopeptidase activity"/>
    <property type="evidence" value="ECO:0007669"/>
    <property type="project" value="InterPro"/>
</dbReference>
<gene>
    <name evidence="2" type="ORF">EI97DRAFT_437866</name>
</gene>
<accession>A0A6A6J719</accession>
<keyword evidence="1" id="KW-0732">Signal</keyword>
<keyword evidence="3" id="KW-1185">Reference proteome</keyword>
<evidence type="ECO:0000256" key="1">
    <source>
        <dbReference type="SAM" id="SignalP"/>
    </source>
</evidence>
<name>A0A6A6J719_WESOR</name>
<evidence type="ECO:0000313" key="2">
    <source>
        <dbReference type="EMBL" id="KAF2271436.1"/>
    </source>
</evidence>
<dbReference type="OrthoDB" id="4507347at2759"/>
<reference evidence="2" key="1">
    <citation type="journal article" date="2020" name="Stud. Mycol.">
        <title>101 Dothideomycetes genomes: a test case for predicting lifestyles and emergence of pathogens.</title>
        <authorList>
            <person name="Haridas S."/>
            <person name="Albert R."/>
            <person name="Binder M."/>
            <person name="Bloem J."/>
            <person name="Labutti K."/>
            <person name="Salamov A."/>
            <person name="Andreopoulos B."/>
            <person name="Baker S."/>
            <person name="Barry K."/>
            <person name="Bills G."/>
            <person name="Bluhm B."/>
            <person name="Cannon C."/>
            <person name="Castanera R."/>
            <person name="Culley D."/>
            <person name="Daum C."/>
            <person name="Ezra D."/>
            <person name="Gonzalez J."/>
            <person name="Henrissat B."/>
            <person name="Kuo A."/>
            <person name="Liang C."/>
            <person name="Lipzen A."/>
            <person name="Lutzoni F."/>
            <person name="Magnuson J."/>
            <person name="Mondo S."/>
            <person name="Nolan M."/>
            <person name="Ohm R."/>
            <person name="Pangilinan J."/>
            <person name="Park H.-J."/>
            <person name="Ramirez L."/>
            <person name="Alfaro M."/>
            <person name="Sun H."/>
            <person name="Tritt A."/>
            <person name="Yoshinaga Y."/>
            <person name="Zwiers L.-H."/>
            <person name="Turgeon B."/>
            <person name="Goodwin S."/>
            <person name="Spatafora J."/>
            <person name="Crous P."/>
            <person name="Grigoriev I."/>
        </authorList>
    </citation>
    <scope>NUCLEOTIDE SEQUENCE</scope>
    <source>
        <strain evidence="2">CBS 379.55</strain>
    </source>
</reference>
<dbReference type="AlphaFoldDB" id="A0A6A6J719"/>
<feature type="signal peptide" evidence="1">
    <location>
        <begin position="1"/>
        <end position="21"/>
    </location>
</feature>
<dbReference type="InterPro" id="IPR024079">
    <property type="entry name" value="MetalloPept_cat_dom_sf"/>
</dbReference>
<evidence type="ECO:0000313" key="3">
    <source>
        <dbReference type="Proteomes" id="UP000800097"/>
    </source>
</evidence>
<dbReference type="Proteomes" id="UP000800097">
    <property type="component" value="Unassembled WGS sequence"/>
</dbReference>
<dbReference type="EMBL" id="ML986542">
    <property type="protein sequence ID" value="KAF2271436.1"/>
    <property type="molecule type" value="Genomic_DNA"/>
</dbReference>
<protein>
    <recommendedName>
        <fullName evidence="4">Lysine-specific metallo-endopeptidase domain-containing protein</fullName>
    </recommendedName>
</protein>
<evidence type="ECO:0008006" key="4">
    <source>
        <dbReference type="Google" id="ProtNLM"/>
    </source>
</evidence>
<dbReference type="GeneID" id="54552602"/>
<dbReference type="Gene3D" id="3.40.390.10">
    <property type="entry name" value="Collagenase (Catalytic Domain)"/>
    <property type="match status" value="1"/>
</dbReference>
<organism evidence="2 3">
    <name type="scientific">Westerdykella ornata</name>
    <dbReference type="NCBI Taxonomy" id="318751"/>
    <lineage>
        <taxon>Eukaryota</taxon>
        <taxon>Fungi</taxon>
        <taxon>Dikarya</taxon>
        <taxon>Ascomycota</taxon>
        <taxon>Pezizomycotina</taxon>
        <taxon>Dothideomycetes</taxon>
        <taxon>Pleosporomycetidae</taxon>
        <taxon>Pleosporales</taxon>
        <taxon>Sporormiaceae</taxon>
        <taxon>Westerdykella</taxon>
    </lineage>
</organism>
<dbReference type="RefSeq" id="XP_033648975.1">
    <property type="nucleotide sequence ID" value="XM_033799427.1"/>
</dbReference>
<sequence length="322" mass="35888">MLRPSLRAAATLSLLFVAGHAYTIDEDCGNDRDLVRTAADHAFALAANAVTELRKTPINPDIDHVVEQLFGYTAAQRPWGPRIEQKLGNLAPISTLDGSVDGATDVRIFCTTKRIEKRKDGRYYNKNTESVYQEDEISNRFAHCLELTPPTAAITFNPEGQASEIQICPWFMTQVRGFKFRDLTELRAGSLTLGALAKISLPVISSMAYTPIDMFQVFDKVILHELTHTTQAGDPKPAEDMQPNPYGWKNCKEWARKFVESKGDFDRPPDFKDPQNNSDSIALLCSAIELIGLGVRVNDDGSLNPPQSRKRDVVMYPVSWVA</sequence>
<proteinExistence type="predicted"/>